<feature type="compositionally biased region" description="Basic and acidic residues" evidence="1">
    <location>
        <begin position="31"/>
        <end position="60"/>
    </location>
</feature>
<feature type="region of interest" description="Disordered" evidence="1">
    <location>
        <begin position="1"/>
        <end position="60"/>
    </location>
</feature>
<proteinExistence type="predicted"/>
<dbReference type="EMBL" id="LT629762">
    <property type="protein sequence ID" value="SDS31672.1"/>
    <property type="molecule type" value="Genomic_DNA"/>
</dbReference>
<dbReference type="RefSeq" id="WP_092271924.1">
    <property type="nucleotide sequence ID" value="NZ_LT629762.1"/>
</dbReference>
<sequence length="60" mass="6695">MPDKNLVSPVKRKDEKDSVVDSDLPATGLTDDERVVRDDQFLGDESRVEPGPGDLERLKD</sequence>
<dbReference type="AlphaFoldDB" id="A0A1H1R7D1"/>
<dbReference type="Proteomes" id="UP000198481">
    <property type="component" value="Chromosome I"/>
</dbReference>
<protein>
    <submittedName>
        <fullName evidence="2">Uncharacterized protein</fullName>
    </submittedName>
</protein>
<accession>A0A1H1R7D1</accession>
<gene>
    <name evidence="2" type="ORF">SAMN05216222_1186</name>
</gene>
<evidence type="ECO:0000313" key="2">
    <source>
        <dbReference type="EMBL" id="SDS31672.1"/>
    </source>
</evidence>
<name>A0A1H1R7D1_9PSED</name>
<evidence type="ECO:0000256" key="1">
    <source>
        <dbReference type="SAM" id="MobiDB-lite"/>
    </source>
</evidence>
<reference evidence="2 3" key="1">
    <citation type="submission" date="2016-10" db="EMBL/GenBank/DDBJ databases">
        <authorList>
            <person name="de Groot N.N."/>
        </authorList>
    </citation>
    <scope>NUCLEOTIDE SEQUENCE [LARGE SCALE GENOMIC DNA]</scope>
    <source>
        <strain evidence="2 3">LMG 26867</strain>
    </source>
</reference>
<evidence type="ECO:0000313" key="3">
    <source>
        <dbReference type="Proteomes" id="UP000198481"/>
    </source>
</evidence>
<organism evidence="2 3">
    <name type="scientific">Pseudomonas prosekii</name>
    <dbReference type="NCBI Taxonomy" id="1148509"/>
    <lineage>
        <taxon>Bacteria</taxon>
        <taxon>Pseudomonadati</taxon>
        <taxon>Pseudomonadota</taxon>
        <taxon>Gammaproteobacteria</taxon>
        <taxon>Pseudomonadales</taxon>
        <taxon>Pseudomonadaceae</taxon>
        <taxon>Pseudomonas</taxon>
    </lineage>
</organism>